<dbReference type="RefSeq" id="XP_035695871.1">
    <property type="nucleotide sequence ID" value="XM_035839978.1"/>
</dbReference>
<dbReference type="AlphaFoldDB" id="A0A9J7N987"/>
<organism evidence="1 2">
    <name type="scientific">Branchiostoma floridae</name>
    <name type="common">Florida lancelet</name>
    <name type="synonym">Amphioxus</name>
    <dbReference type="NCBI Taxonomy" id="7739"/>
    <lineage>
        <taxon>Eukaryota</taxon>
        <taxon>Metazoa</taxon>
        <taxon>Chordata</taxon>
        <taxon>Cephalochordata</taxon>
        <taxon>Leptocardii</taxon>
        <taxon>Amphioxiformes</taxon>
        <taxon>Branchiostomatidae</taxon>
        <taxon>Branchiostoma</taxon>
    </lineage>
</organism>
<dbReference type="OrthoDB" id="10454172at2759"/>
<reference evidence="2" key="2">
    <citation type="submission" date="2025-08" db="UniProtKB">
        <authorList>
            <consortium name="RefSeq"/>
        </authorList>
    </citation>
    <scope>IDENTIFICATION</scope>
    <source>
        <strain evidence="2">S238N-H82</strain>
        <tissue evidence="2">Testes</tissue>
    </source>
</reference>
<sequence length="163" mass="17113">MRRLVFITVKCSVGLSAISNIVAIFKSRAFKEINSYSYQDIVTCIRCTGNETDSCGMAAATYTAAVPCRGGCWVFRNENTTSGAVTVERGCAHQDSGTTCGGDQKSQMCTSADNSPVEVCRRCCATSRCNHAGLTVPGGNAAPGVRSSAIVVLIPLVAGILLY</sequence>
<name>A0A9J7N987_BRAFL</name>
<proteinExistence type="predicted"/>
<dbReference type="Proteomes" id="UP000001554">
    <property type="component" value="Chromosome 13"/>
</dbReference>
<protein>
    <submittedName>
        <fullName evidence="2">Uncharacterized protein LOC118429484 isoform X1</fullName>
    </submittedName>
</protein>
<keyword evidence="1" id="KW-1185">Reference proteome</keyword>
<evidence type="ECO:0000313" key="2">
    <source>
        <dbReference type="RefSeq" id="XP_035695871.1"/>
    </source>
</evidence>
<dbReference type="GeneID" id="118429484"/>
<evidence type="ECO:0000313" key="1">
    <source>
        <dbReference type="Proteomes" id="UP000001554"/>
    </source>
</evidence>
<gene>
    <name evidence="2" type="primary">LOC118429484</name>
</gene>
<reference evidence="1" key="1">
    <citation type="journal article" date="2020" name="Nat. Ecol. Evol.">
        <title>Deeply conserved synteny resolves early events in vertebrate evolution.</title>
        <authorList>
            <person name="Simakov O."/>
            <person name="Marletaz F."/>
            <person name="Yue J.X."/>
            <person name="O'Connell B."/>
            <person name="Jenkins J."/>
            <person name="Brandt A."/>
            <person name="Calef R."/>
            <person name="Tung C.H."/>
            <person name="Huang T.K."/>
            <person name="Schmutz J."/>
            <person name="Satoh N."/>
            <person name="Yu J.K."/>
            <person name="Putnam N.H."/>
            <person name="Green R.E."/>
            <person name="Rokhsar D.S."/>
        </authorList>
    </citation>
    <scope>NUCLEOTIDE SEQUENCE [LARGE SCALE GENOMIC DNA]</scope>
    <source>
        <strain evidence="1">S238N-H82</strain>
    </source>
</reference>
<dbReference type="KEGG" id="bfo:118429484"/>
<accession>A0A9J7N987</accession>
<dbReference type="OMA" id="QMCTIAN"/>